<protein>
    <recommendedName>
        <fullName evidence="7">Retrovirus-related Pol polyprotein from transposon RE1</fullName>
    </recommendedName>
</protein>
<evidence type="ECO:0000256" key="1">
    <source>
        <dbReference type="ARBA" id="ARBA00022750"/>
    </source>
</evidence>
<evidence type="ECO:0000259" key="3">
    <source>
        <dbReference type="Pfam" id="PF22936"/>
    </source>
</evidence>
<dbReference type="SUPFAM" id="SSF56672">
    <property type="entry name" value="DNA/RNA polymerases"/>
    <property type="match status" value="1"/>
</dbReference>
<proteinExistence type="predicted"/>
<sequence length="700" mass="79026">MVSEPYHQETKFVVTSDVVPVMSKITDHKLNNSNYLDWSKTVRLYLRSIDKNNHLTDDPPKDGSRQTWLREDTRLFLQIWNSIDSEILSSPEISFLQDMFSRVFHTKNTQSVQSSSALVGLEKQQYKGGGKRIDTRGQNAEVVVCHYYHKWDHMKRDCKKLQYRNQRTQSAHIASINDAINHEKSVMISADEFAKFSQYQESLKFSSTPITTIAESGKPNTCLVFSSSKWVIDSGATDHMISNSSLFSTFQPHTSVPTVTLTDGSKSRVLRSGSVNPTPLISLSSVLNLPELSFNLISDLTTKQIIDKGHESGGLYILDTQIPKFIACFGIVTPFETHFCQHYRVNLSPRVNKRADVSFALVHSDVWGSSLVISKIGFKYFVTFVDDHSLSSLLDPVSSDDLPIALCKGKKAIGSKWIFAIKFNPDGSVARLKTRLVAKGYAQIYGENYSDTFSHVAKDLQEKVYMEQPLGFVAQGESGKVCHLRKSLYGPKQSLRAWFEKFSLAVERFGMQKSKSDHSVFYKQSEIGIILLVVYVDDIVITGNDAAGISSLKTFLHSQFQTKDLGLLKYFLGIEIAKSRKGIFLSQRKYVLDLLSKMEKLGIKPVSTPMIPNLQLTNEGELLEDPGRYRKLVEKLNNLTVTHLDIAYSVSVVSQYMSNSTVNHWAVVEQILCYLKRAPRRGILYKNHGHTRIECFSDAD</sequence>
<evidence type="ECO:0000259" key="2">
    <source>
        <dbReference type="Pfam" id="PF07727"/>
    </source>
</evidence>
<dbReference type="Pfam" id="PF22936">
    <property type="entry name" value="Pol_BBD"/>
    <property type="match status" value="1"/>
</dbReference>
<feature type="domain" description="Reverse transcriptase Ty1/copia-type" evidence="2">
    <location>
        <begin position="459"/>
        <end position="611"/>
    </location>
</feature>
<dbReference type="Pfam" id="PF07727">
    <property type="entry name" value="RVT_2"/>
    <property type="match status" value="2"/>
</dbReference>
<evidence type="ECO:0000313" key="4">
    <source>
        <dbReference type="Proteomes" id="UP001652660"/>
    </source>
</evidence>
<evidence type="ECO:0008006" key="7">
    <source>
        <dbReference type="Google" id="ProtNLM"/>
    </source>
</evidence>
<accession>A0ABM4WN62</accession>
<keyword evidence="1" id="KW-0378">Hydrolase</keyword>
<feature type="domain" description="Retrovirus-related Pol polyprotein from transposon TNT 1-94-like beta-barrel" evidence="3">
    <location>
        <begin position="230"/>
        <end position="298"/>
    </location>
</feature>
<keyword evidence="4" id="KW-1185">Reference proteome</keyword>
<dbReference type="InterPro" id="IPR054722">
    <property type="entry name" value="PolX-like_BBD"/>
</dbReference>
<keyword evidence="1" id="KW-0645">Protease</keyword>
<keyword evidence="1" id="KW-0064">Aspartyl protease</keyword>
<dbReference type="InterPro" id="IPR013103">
    <property type="entry name" value="RVT_2"/>
</dbReference>
<dbReference type="PANTHER" id="PTHR11439:SF467">
    <property type="entry name" value="INTEGRASE CATALYTIC DOMAIN-CONTAINING PROTEIN"/>
    <property type="match status" value="1"/>
</dbReference>
<name>A0ABM4WN62_COFAR</name>
<dbReference type="RefSeq" id="XP_071933224.1">
    <property type="nucleotide sequence ID" value="XM_072077123.1"/>
</dbReference>
<organism evidence="4 6">
    <name type="scientific">Coffea arabica</name>
    <name type="common">Arabian coffee</name>
    <dbReference type="NCBI Taxonomy" id="13443"/>
    <lineage>
        <taxon>Eukaryota</taxon>
        <taxon>Viridiplantae</taxon>
        <taxon>Streptophyta</taxon>
        <taxon>Embryophyta</taxon>
        <taxon>Tracheophyta</taxon>
        <taxon>Spermatophyta</taxon>
        <taxon>Magnoliopsida</taxon>
        <taxon>eudicotyledons</taxon>
        <taxon>Gunneridae</taxon>
        <taxon>Pentapetalae</taxon>
        <taxon>asterids</taxon>
        <taxon>lamiids</taxon>
        <taxon>Gentianales</taxon>
        <taxon>Rubiaceae</taxon>
        <taxon>Ixoroideae</taxon>
        <taxon>Gardenieae complex</taxon>
        <taxon>Bertiereae - Coffeeae clade</taxon>
        <taxon>Coffeeae</taxon>
        <taxon>Coffea</taxon>
    </lineage>
</organism>
<dbReference type="GeneID" id="140035762"/>
<dbReference type="Proteomes" id="UP001652660">
    <property type="component" value="Chromosome 2c"/>
</dbReference>
<evidence type="ECO:0000313" key="5">
    <source>
        <dbReference type="RefSeq" id="XP_071933224.1"/>
    </source>
</evidence>
<evidence type="ECO:0000313" key="6">
    <source>
        <dbReference type="RefSeq" id="XP_071933228.1"/>
    </source>
</evidence>
<reference evidence="5 6" key="1">
    <citation type="submission" date="2025-05" db="UniProtKB">
        <authorList>
            <consortium name="RefSeq"/>
        </authorList>
    </citation>
    <scope>IDENTIFICATION</scope>
    <source>
        <tissue evidence="5 6">Leaves</tissue>
    </source>
</reference>
<gene>
    <name evidence="6" type="primary">LOC140035762</name>
    <name evidence="5" type="synonym">LOC140035759</name>
</gene>
<dbReference type="PANTHER" id="PTHR11439">
    <property type="entry name" value="GAG-POL-RELATED RETROTRANSPOSON"/>
    <property type="match status" value="1"/>
</dbReference>
<dbReference type="RefSeq" id="XP_071933228.1">
    <property type="nucleotide sequence ID" value="XM_072077127.1"/>
</dbReference>
<feature type="domain" description="Reverse transcriptase Ty1/copia-type" evidence="2">
    <location>
        <begin position="405"/>
        <end position="458"/>
    </location>
</feature>
<dbReference type="InterPro" id="IPR043502">
    <property type="entry name" value="DNA/RNA_pol_sf"/>
</dbReference>